<protein>
    <submittedName>
        <fullName evidence="4">Ankyrin repeat-containing domain protein</fullName>
    </submittedName>
</protein>
<evidence type="ECO:0000256" key="2">
    <source>
        <dbReference type="ARBA" id="ARBA00023043"/>
    </source>
</evidence>
<sequence length="99" mass="10709">MLATMRGYDDVADLLLSNGAGVQYVDNQDRSALHLAVLHGRDRLLAKLLQNCKGNGAIINGYAKDGRMPLHIAIDMGFEAAVELLLESGADVHHKARTL</sequence>
<accession>A0A6A5ZMU6</accession>
<proteinExistence type="predicted"/>
<keyword evidence="2 3" id="KW-0040">ANK repeat</keyword>
<keyword evidence="1" id="KW-0677">Repeat</keyword>
<dbReference type="PANTHER" id="PTHR24198">
    <property type="entry name" value="ANKYRIN REPEAT AND PROTEIN KINASE DOMAIN-CONTAINING PROTEIN"/>
    <property type="match status" value="1"/>
</dbReference>
<gene>
    <name evidence="4" type="ORF">BDV96DRAFT_566848</name>
</gene>
<dbReference type="SUPFAM" id="SSF48403">
    <property type="entry name" value="Ankyrin repeat"/>
    <property type="match status" value="1"/>
</dbReference>
<evidence type="ECO:0000313" key="4">
    <source>
        <dbReference type="EMBL" id="KAF2120193.1"/>
    </source>
</evidence>
<dbReference type="PROSITE" id="PS50088">
    <property type="entry name" value="ANK_REPEAT"/>
    <property type="match status" value="2"/>
</dbReference>
<dbReference type="PANTHER" id="PTHR24198:SF165">
    <property type="entry name" value="ANKYRIN REPEAT-CONTAINING PROTEIN-RELATED"/>
    <property type="match status" value="1"/>
</dbReference>
<dbReference type="OrthoDB" id="539213at2759"/>
<dbReference type="SMART" id="SM00248">
    <property type="entry name" value="ANK"/>
    <property type="match status" value="2"/>
</dbReference>
<keyword evidence="5" id="KW-1185">Reference proteome</keyword>
<reference evidence="4" key="1">
    <citation type="journal article" date="2020" name="Stud. Mycol.">
        <title>101 Dothideomycetes genomes: a test case for predicting lifestyles and emergence of pathogens.</title>
        <authorList>
            <person name="Haridas S."/>
            <person name="Albert R."/>
            <person name="Binder M."/>
            <person name="Bloem J."/>
            <person name="Labutti K."/>
            <person name="Salamov A."/>
            <person name="Andreopoulos B."/>
            <person name="Baker S."/>
            <person name="Barry K."/>
            <person name="Bills G."/>
            <person name="Bluhm B."/>
            <person name="Cannon C."/>
            <person name="Castanera R."/>
            <person name="Culley D."/>
            <person name="Daum C."/>
            <person name="Ezra D."/>
            <person name="Gonzalez J."/>
            <person name="Henrissat B."/>
            <person name="Kuo A."/>
            <person name="Liang C."/>
            <person name="Lipzen A."/>
            <person name="Lutzoni F."/>
            <person name="Magnuson J."/>
            <person name="Mondo S."/>
            <person name="Nolan M."/>
            <person name="Ohm R."/>
            <person name="Pangilinan J."/>
            <person name="Park H.-J."/>
            <person name="Ramirez L."/>
            <person name="Alfaro M."/>
            <person name="Sun H."/>
            <person name="Tritt A."/>
            <person name="Yoshinaga Y."/>
            <person name="Zwiers L.-H."/>
            <person name="Turgeon B."/>
            <person name="Goodwin S."/>
            <person name="Spatafora J."/>
            <person name="Crous P."/>
            <person name="Grigoriev I."/>
        </authorList>
    </citation>
    <scope>NUCLEOTIDE SEQUENCE</scope>
    <source>
        <strain evidence="4">CBS 627.86</strain>
    </source>
</reference>
<evidence type="ECO:0000256" key="3">
    <source>
        <dbReference type="PROSITE-ProRule" id="PRU00023"/>
    </source>
</evidence>
<dbReference type="PROSITE" id="PS50297">
    <property type="entry name" value="ANK_REP_REGION"/>
    <property type="match status" value="1"/>
</dbReference>
<evidence type="ECO:0000313" key="5">
    <source>
        <dbReference type="Proteomes" id="UP000799770"/>
    </source>
</evidence>
<dbReference type="InterPro" id="IPR036770">
    <property type="entry name" value="Ankyrin_rpt-contain_sf"/>
</dbReference>
<dbReference type="Gene3D" id="1.25.40.20">
    <property type="entry name" value="Ankyrin repeat-containing domain"/>
    <property type="match status" value="1"/>
</dbReference>
<organism evidence="4 5">
    <name type="scientific">Lophiotrema nucula</name>
    <dbReference type="NCBI Taxonomy" id="690887"/>
    <lineage>
        <taxon>Eukaryota</taxon>
        <taxon>Fungi</taxon>
        <taxon>Dikarya</taxon>
        <taxon>Ascomycota</taxon>
        <taxon>Pezizomycotina</taxon>
        <taxon>Dothideomycetes</taxon>
        <taxon>Pleosporomycetidae</taxon>
        <taxon>Pleosporales</taxon>
        <taxon>Lophiotremataceae</taxon>
        <taxon>Lophiotrema</taxon>
    </lineage>
</organism>
<feature type="repeat" description="ANK" evidence="3">
    <location>
        <begin position="65"/>
        <end position="97"/>
    </location>
</feature>
<dbReference type="InterPro" id="IPR002110">
    <property type="entry name" value="Ankyrin_rpt"/>
</dbReference>
<evidence type="ECO:0000256" key="1">
    <source>
        <dbReference type="ARBA" id="ARBA00022737"/>
    </source>
</evidence>
<dbReference type="EMBL" id="ML977314">
    <property type="protein sequence ID" value="KAF2120193.1"/>
    <property type="molecule type" value="Genomic_DNA"/>
</dbReference>
<feature type="repeat" description="ANK" evidence="3">
    <location>
        <begin position="1"/>
        <end position="27"/>
    </location>
</feature>
<dbReference type="AlphaFoldDB" id="A0A6A5ZMU6"/>
<name>A0A6A5ZMU6_9PLEO</name>
<dbReference type="Pfam" id="PF12796">
    <property type="entry name" value="Ank_2"/>
    <property type="match status" value="1"/>
</dbReference>
<dbReference type="Proteomes" id="UP000799770">
    <property type="component" value="Unassembled WGS sequence"/>
</dbReference>